<protein>
    <submittedName>
        <fullName evidence="4">IS110 family transposase</fullName>
    </submittedName>
</protein>
<dbReference type="KEGG" id="pseb:EOK75_05270"/>
<evidence type="ECO:0000259" key="2">
    <source>
        <dbReference type="Pfam" id="PF02371"/>
    </source>
</evidence>
<dbReference type="KEGG" id="pseb:EOK75_10275"/>
<evidence type="ECO:0000313" key="7">
    <source>
        <dbReference type="Proteomes" id="UP000298631"/>
    </source>
</evidence>
<dbReference type="PANTHER" id="PTHR33055">
    <property type="entry name" value="TRANSPOSASE FOR INSERTION SEQUENCE ELEMENT IS1111A"/>
    <property type="match status" value="1"/>
</dbReference>
<dbReference type="InterPro" id="IPR047650">
    <property type="entry name" value="Transpos_IS110"/>
</dbReference>
<reference evidence="4 7" key="1">
    <citation type="submission" date="2019-05" db="EMBL/GenBank/DDBJ databases">
        <title>Pseudorhodobacter turbinis sp. nov., isolated from the gut of the Korean turban shell.</title>
        <authorList>
            <person name="Jeong Y.-S."/>
            <person name="Kang W.-R."/>
            <person name="Bae J.-W."/>
        </authorList>
    </citation>
    <scope>NUCLEOTIDE SEQUENCE [LARGE SCALE GENOMIC DNA]</scope>
    <source>
        <strain evidence="4 7">S12M18</strain>
        <plasmid evidence="6 7">unnamed1</plasmid>
    </source>
</reference>
<dbReference type="GO" id="GO:0006313">
    <property type="term" value="P:DNA transposition"/>
    <property type="evidence" value="ECO:0007669"/>
    <property type="project" value="InterPro"/>
</dbReference>
<evidence type="ECO:0000313" key="4">
    <source>
        <dbReference type="EMBL" id="QCO55504.1"/>
    </source>
</evidence>
<dbReference type="InterPro" id="IPR003346">
    <property type="entry name" value="Transposase_20"/>
</dbReference>
<dbReference type="PANTHER" id="PTHR33055:SF3">
    <property type="entry name" value="PUTATIVE TRANSPOSASE FOR IS117-RELATED"/>
    <property type="match status" value="1"/>
</dbReference>
<dbReference type="Pfam" id="PF01548">
    <property type="entry name" value="DEDD_Tnp_IS110"/>
    <property type="match status" value="1"/>
</dbReference>
<keyword evidence="6" id="KW-0614">Plasmid</keyword>
<proteinExistence type="predicted"/>
<evidence type="ECO:0000313" key="5">
    <source>
        <dbReference type="EMBL" id="QCO56081.1"/>
    </source>
</evidence>
<evidence type="ECO:0000259" key="1">
    <source>
        <dbReference type="Pfam" id="PF01548"/>
    </source>
</evidence>
<accession>A0A4V1E0R0</accession>
<dbReference type="EMBL" id="CP039965">
    <property type="protein sequence ID" value="QCO57624.1"/>
    <property type="molecule type" value="Genomic_DNA"/>
</dbReference>
<name>A0A4V1E0R0_9RHOB</name>
<dbReference type="GO" id="GO:0004803">
    <property type="term" value="F:transposase activity"/>
    <property type="evidence" value="ECO:0007669"/>
    <property type="project" value="InterPro"/>
</dbReference>
<sequence length="341" mass="37769">MENVSIVGIDLAKRSFQLHGAAADGSVVFRKKLSRPQLTAFLSELPKCVVAMEACATSHYWGREIGKLGHEARLIPPVYVKPFVKRQKNDANDAEAIAEAASRPTMRYVSVKSAEQQSQGMVFRTRDLFVRQRSQLVNALRGHLAEYGVVVAQGMVQFRRIIASFDEVAVDLPAQILSLCQAYIDQIALFDERIVVLDHEIKGRAKTDEATSRLMTIPGVGPMCATTIQAFAPPMEEFSNGREFAAWCGLVPRQKSTGGRQILGRTSKMGQRDIRRLLITGAMAVIRWAIRKGPPPGSWLAKMLARKPRMLVATALANKLARTVWALTTTKENYRIPPLAT</sequence>
<feature type="domain" description="Transposase IS110-like N-terminal" evidence="1">
    <location>
        <begin position="7"/>
        <end position="147"/>
    </location>
</feature>
<evidence type="ECO:0000313" key="6">
    <source>
        <dbReference type="EMBL" id="QCO57624.1"/>
    </source>
</evidence>
<dbReference type="EMBL" id="CP039964">
    <property type="protein sequence ID" value="QCO56081.1"/>
    <property type="molecule type" value="Genomic_DNA"/>
</dbReference>
<dbReference type="KEGG" id="pseb:EOK75_18155"/>
<dbReference type="Proteomes" id="UP000298631">
    <property type="component" value="Chromosome"/>
</dbReference>
<dbReference type="NCBIfam" id="NF033542">
    <property type="entry name" value="transpos_IS110"/>
    <property type="match status" value="1"/>
</dbReference>
<dbReference type="OrthoDB" id="8261795at2"/>
<geneLocation type="plasmid" evidence="6 7">
    <name>unnamed1</name>
</geneLocation>
<dbReference type="Proteomes" id="UP000298631">
    <property type="component" value="Plasmid unnamed1"/>
</dbReference>
<feature type="domain" description="Transposase IS116/IS110/IS902 C-terminal" evidence="2">
    <location>
        <begin position="212"/>
        <end position="288"/>
    </location>
</feature>
<organism evidence="4 7">
    <name type="scientific">Pseudorhodobacter turbinis</name>
    <dbReference type="NCBI Taxonomy" id="2500533"/>
    <lineage>
        <taxon>Bacteria</taxon>
        <taxon>Pseudomonadati</taxon>
        <taxon>Pseudomonadota</taxon>
        <taxon>Alphaproteobacteria</taxon>
        <taxon>Rhodobacterales</taxon>
        <taxon>Paracoccaceae</taxon>
        <taxon>Pseudorhodobacter</taxon>
    </lineage>
</organism>
<evidence type="ECO:0000313" key="3">
    <source>
        <dbReference type="EMBL" id="QCO55234.1"/>
    </source>
</evidence>
<keyword evidence="7" id="KW-1185">Reference proteome</keyword>
<dbReference type="GO" id="GO:0003677">
    <property type="term" value="F:DNA binding"/>
    <property type="evidence" value="ECO:0007669"/>
    <property type="project" value="InterPro"/>
</dbReference>
<dbReference type="KEGG" id="pseb:EOK75_06920"/>
<dbReference type="EMBL" id="CP039964">
    <property type="protein sequence ID" value="QCO55234.1"/>
    <property type="molecule type" value="Genomic_DNA"/>
</dbReference>
<dbReference type="RefSeq" id="WP_137192924.1">
    <property type="nucleotide sequence ID" value="NZ_CP039964.1"/>
</dbReference>
<dbReference type="Pfam" id="PF02371">
    <property type="entry name" value="Transposase_20"/>
    <property type="match status" value="1"/>
</dbReference>
<dbReference type="AlphaFoldDB" id="A0A4V1E0R0"/>
<gene>
    <name evidence="3" type="ORF">EOK75_05270</name>
    <name evidence="4" type="ORF">EOK75_06920</name>
    <name evidence="5" type="ORF">EOK75_10275</name>
    <name evidence="6" type="ORF">EOK75_18155</name>
</gene>
<dbReference type="InterPro" id="IPR002525">
    <property type="entry name" value="Transp_IS110-like_N"/>
</dbReference>
<dbReference type="EMBL" id="CP039964">
    <property type="protein sequence ID" value="QCO55504.1"/>
    <property type="molecule type" value="Genomic_DNA"/>
</dbReference>